<feature type="domain" description="FAS1" evidence="1">
    <location>
        <begin position="96"/>
        <end position="243"/>
    </location>
</feature>
<evidence type="ECO:0000313" key="3">
    <source>
        <dbReference type="Proteomes" id="UP000316313"/>
    </source>
</evidence>
<evidence type="ECO:0000259" key="1">
    <source>
        <dbReference type="PROSITE" id="PS50213"/>
    </source>
</evidence>
<dbReference type="Pfam" id="PF02469">
    <property type="entry name" value="Fasciclin"/>
    <property type="match status" value="1"/>
</dbReference>
<dbReference type="Proteomes" id="UP000316313">
    <property type="component" value="Chromosome"/>
</dbReference>
<dbReference type="InterPro" id="IPR000782">
    <property type="entry name" value="FAS1_domain"/>
</dbReference>
<dbReference type="AlphaFoldDB" id="A0A4Y6UFL5"/>
<proteinExistence type="predicted"/>
<sequence length="250" mass="27542">MPQRFAFSSSFRNVMSSKHLRLGSGLLLGLALAACHKSDWHGTDWSHNYQDSFETHSSTKMRYMPDTVTQAYTPSKNGEPNTIVAYHRPPSPSYEDRPLDENIGASVELADYFAALKYTGLVPWITGPGPITVFAIPNKAMEDMSARWRGGLMTPAMKGQLTSILGYTIVSGKWDEKALRKAIARRKGQGVGLKTLYGTVLSVHEDPQTGELFLNNPAGQVSKLWGHSFPQSNGVLYFTQGALLPISHVK</sequence>
<dbReference type="EMBL" id="CP038141">
    <property type="protein sequence ID" value="QDH16352.1"/>
    <property type="molecule type" value="Genomic_DNA"/>
</dbReference>
<dbReference type="Gene3D" id="2.30.180.10">
    <property type="entry name" value="FAS1 domain"/>
    <property type="match status" value="1"/>
</dbReference>
<dbReference type="PROSITE" id="PS50213">
    <property type="entry name" value="FAS1"/>
    <property type="match status" value="1"/>
</dbReference>
<organism evidence="2 3">
    <name type="scientific">Swingsia samuiensis</name>
    <dbReference type="NCBI Taxonomy" id="1293412"/>
    <lineage>
        <taxon>Bacteria</taxon>
        <taxon>Pseudomonadati</taxon>
        <taxon>Pseudomonadota</taxon>
        <taxon>Alphaproteobacteria</taxon>
        <taxon>Acetobacterales</taxon>
        <taxon>Acetobacteraceae</taxon>
        <taxon>Swingsia</taxon>
    </lineage>
</organism>
<dbReference type="PROSITE" id="PS51257">
    <property type="entry name" value="PROKAR_LIPOPROTEIN"/>
    <property type="match status" value="1"/>
</dbReference>
<accession>A0A4Y6UFL5</accession>
<evidence type="ECO:0000313" key="2">
    <source>
        <dbReference type="EMBL" id="QDH16352.1"/>
    </source>
</evidence>
<name>A0A4Y6UFL5_9PROT</name>
<reference evidence="2 3" key="1">
    <citation type="submission" date="2019-03" db="EMBL/GenBank/DDBJ databases">
        <title>The complete genome sequence of Swingsia samuiensis NBRC107927(T).</title>
        <authorList>
            <person name="Chua K.-O."/>
            <person name="Chan K.-G."/>
            <person name="See-Too W.-S."/>
        </authorList>
    </citation>
    <scope>NUCLEOTIDE SEQUENCE [LARGE SCALE GENOMIC DNA]</scope>
    <source>
        <strain evidence="2 3">AH83</strain>
    </source>
</reference>
<dbReference type="RefSeq" id="WP_141459236.1">
    <property type="nucleotide sequence ID" value="NZ_CP038141.1"/>
</dbReference>
<keyword evidence="3" id="KW-1185">Reference proteome</keyword>
<dbReference type="KEGG" id="ssam:E3D00_01310"/>
<dbReference type="SUPFAM" id="SSF82153">
    <property type="entry name" value="FAS1 domain"/>
    <property type="match status" value="1"/>
</dbReference>
<protein>
    <recommendedName>
        <fullName evidence="1">FAS1 domain-containing protein</fullName>
    </recommendedName>
</protein>
<dbReference type="InterPro" id="IPR036378">
    <property type="entry name" value="FAS1_dom_sf"/>
</dbReference>
<dbReference type="OrthoDB" id="9800666at2"/>
<gene>
    <name evidence="2" type="ORF">E3D00_01310</name>
</gene>